<name>A0A7R9J5A0_TIMCA</name>
<sequence length="179" mass="20154">MSAEYSGELVTDSLENMDCGAVQAVEGESELSVDMLNFHEAVSQLQVLEEEVLDAHKSLMEKNPRWMDTDDQLFAMSLQVDYDQDGEPKRFYPRPSPFPSEEEGSISPLATSTPAACRNLFATSERSPNSFSKQLMQRLTGQIAALEDVLNKVQVFREHLAAEEVMSQKMKRPIAQRHN</sequence>
<dbReference type="AlphaFoldDB" id="A0A7R9J5A0"/>
<dbReference type="EMBL" id="OE181294">
    <property type="protein sequence ID" value="CAD7572913.1"/>
    <property type="molecule type" value="Genomic_DNA"/>
</dbReference>
<protein>
    <submittedName>
        <fullName evidence="1">(California timema) hypothetical protein</fullName>
    </submittedName>
</protein>
<reference evidence="1" key="1">
    <citation type="submission" date="2020-11" db="EMBL/GenBank/DDBJ databases">
        <authorList>
            <person name="Tran Van P."/>
        </authorList>
    </citation>
    <scope>NUCLEOTIDE SEQUENCE</scope>
</reference>
<evidence type="ECO:0000313" key="1">
    <source>
        <dbReference type="EMBL" id="CAD7572913.1"/>
    </source>
</evidence>
<accession>A0A7R9J5A0</accession>
<gene>
    <name evidence="1" type="ORF">TCMB3V08_LOCUS5557</name>
</gene>
<proteinExistence type="predicted"/>
<organism evidence="1">
    <name type="scientific">Timema californicum</name>
    <name type="common">California timema</name>
    <name type="synonym">Walking stick</name>
    <dbReference type="NCBI Taxonomy" id="61474"/>
    <lineage>
        <taxon>Eukaryota</taxon>
        <taxon>Metazoa</taxon>
        <taxon>Ecdysozoa</taxon>
        <taxon>Arthropoda</taxon>
        <taxon>Hexapoda</taxon>
        <taxon>Insecta</taxon>
        <taxon>Pterygota</taxon>
        <taxon>Neoptera</taxon>
        <taxon>Polyneoptera</taxon>
        <taxon>Phasmatodea</taxon>
        <taxon>Timematodea</taxon>
        <taxon>Timematoidea</taxon>
        <taxon>Timematidae</taxon>
        <taxon>Timema</taxon>
    </lineage>
</organism>